<gene>
    <name evidence="1" type="ORF">ACJMK2_037613</name>
</gene>
<accession>A0ABD3WPI0</accession>
<protein>
    <submittedName>
        <fullName evidence="1">Uncharacterized protein</fullName>
    </submittedName>
</protein>
<evidence type="ECO:0000313" key="2">
    <source>
        <dbReference type="Proteomes" id="UP001634394"/>
    </source>
</evidence>
<evidence type="ECO:0000313" key="1">
    <source>
        <dbReference type="EMBL" id="KAL3874627.1"/>
    </source>
</evidence>
<keyword evidence="2" id="KW-1185">Reference proteome</keyword>
<dbReference type="EMBL" id="JBJQND010000006">
    <property type="protein sequence ID" value="KAL3874627.1"/>
    <property type="molecule type" value="Genomic_DNA"/>
</dbReference>
<dbReference type="AlphaFoldDB" id="A0ABD3WPI0"/>
<proteinExistence type="predicted"/>
<sequence>MNDDPLVRNDTILLEGNIVRDASNIIDNHMSDADAATILADKEYFIGVQFISHCWEVDEWLVTNMFDPVRETFRVTRSRLFPRPYYSGSSDIQPLRNAVTRHNQLANSLPRTKISTMSPVEY</sequence>
<organism evidence="1 2">
    <name type="scientific">Sinanodonta woodiana</name>
    <name type="common">Chinese pond mussel</name>
    <name type="synonym">Anodonta woodiana</name>
    <dbReference type="NCBI Taxonomy" id="1069815"/>
    <lineage>
        <taxon>Eukaryota</taxon>
        <taxon>Metazoa</taxon>
        <taxon>Spiralia</taxon>
        <taxon>Lophotrochozoa</taxon>
        <taxon>Mollusca</taxon>
        <taxon>Bivalvia</taxon>
        <taxon>Autobranchia</taxon>
        <taxon>Heteroconchia</taxon>
        <taxon>Palaeoheterodonta</taxon>
        <taxon>Unionida</taxon>
        <taxon>Unionoidea</taxon>
        <taxon>Unionidae</taxon>
        <taxon>Unioninae</taxon>
        <taxon>Sinanodonta</taxon>
    </lineage>
</organism>
<comment type="caution">
    <text evidence="1">The sequence shown here is derived from an EMBL/GenBank/DDBJ whole genome shotgun (WGS) entry which is preliminary data.</text>
</comment>
<name>A0ABD3WPI0_SINWO</name>
<dbReference type="Proteomes" id="UP001634394">
    <property type="component" value="Unassembled WGS sequence"/>
</dbReference>
<reference evidence="1 2" key="1">
    <citation type="submission" date="2024-11" db="EMBL/GenBank/DDBJ databases">
        <title>Chromosome-level genome assembly of the freshwater bivalve Anodonta woodiana.</title>
        <authorList>
            <person name="Chen X."/>
        </authorList>
    </citation>
    <scope>NUCLEOTIDE SEQUENCE [LARGE SCALE GENOMIC DNA]</scope>
    <source>
        <strain evidence="1">MN2024</strain>
        <tissue evidence="1">Gills</tissue>
    </source>
</reference>